<reference evidence="2" key="1">
    <citation type="journal article" date="2023" name="Front. Plant Sci.">
        <title>Chromosomal-level genome assembly of Melastoma candidum provides insights into trichome evolution.</title>
        <authorList>
            <person name="Zhong Y."/>
            <person name="Wu W."/>
            <person name="Sun C."/>
            <person name="Zou P."/>
            <person name="Liu Y."/>
            <person name="Dai S."/>
            <person name="Zhou R."/>
        </authorList>
    </citation>
    <scope>NUCLEOTIDE SEQUENCE [LARGE SCALE GENOMIC DNA]</scope>
</reference>
<accession>A0ACB9RSH2</accession>
<gene>
    <name evidence="1" type="ORF">MLD38_007958</name>
</gene>
<comment type="caution">
    <text evidence="1">The sequence shown here is derived from an EMBL/GenBank/DDBJ whole genome shotgun (WGS) entry which is preliminary data.</text>
</comment>
<dbReference type="EMBL" id="CM042882">
    <property type="protein sequence ID" value="KAI4381942.1"/>
    <property type="molecule type" value="Genomic_DNA"/>
</dbReference>
<dbReference type="Proteomes" id="UP001057402">
    <property type="component" value="Chromosome 3"/>
</dbReference>
<name>A0ACB9RSH2_9MYRT</name>
<keyword evidence="2" id="KW-1185">Reference proteome</keyword>
<protein>
    <submittedName>
        <fullName evidence="1">Uncharacterized protein</fullName>
    </submittedName>
</protein>
<proteinExistence type="predicted"/>
<evidence type="ECO:0000313" key="2">
    <source>
        <dbReference type="Proteomes" id="UP001057402"/>
    </source>
</evidence>
<evidence type="ECO:0000313" key="1">
    <source>
        <dbReference type="EMBL" id="KAI4381942.1"/>
    </source>
</evidence>
<organism evidence="1 2">
    <name type="scientific">Melastoma candidum</name>
    <dbReference type="NCBI Taxonomy" id="119954"/>
    <lineage>
        <taxon>Eukaryota</taxon>
        <taxon>Viridiplantae</taxon>
        <taxon>Streptophyta</taxon>
        <taxon>Embryophyta</taxon>
        <taxon>Tracheophyta</taxon>
        <taxon>Spermatophyta</taxon>
        <taxon>Magnoliopsida</taxon>
        <taxon>eudicotyledons</taxon>
        <taxon>Gunneridae</taxon>
        <taxon>Pentapetalae</taxon>
        <taxon>rosids</taxon>
        <taxon>malvids</taxon>
        <taxon>Myrtales</taxon>
        <taxon>Melastomataceae</taxon>
        <taxon>Melastomatoideae</taxon>
        <taxon>Melastomateae</taxon>
        <taxon>Melastoma</taxon>
    </lineage>
</organism>
<sequence>MAIRKNLLFVALVFSFVSKGIGSIWDCTKDDIVIRQQRTGKKVHGKPEFSVYALNACPCFQDNVILDCTGFQTVQSIDPREVAIRGNQCLLVNGSGLVPYSGASFYYAWDTEFPFKPLSAHLSCSSVPKV</sequence>